<dbReference type="Proteomes" id="UP001596547">
    <property type="component" value="Unassembled WGS sequence"/>
</dbReference>
<dbReference type="GeneID" id="79315586"/>
<sequence length="258" mass="27484">MRRSRIPLVLAVALLLVTAGCQSFDGSAMDSSALSSEESPPGVVDGRLDNETALLAAHAAALNETGFETLVTANGTRPVTFGGERQVLNVSRSQRTVVAAGGTPYEYHTVNREAGSRFDAWANGSTHYLRGDVGGQTYYRTGRPHAVASLAFVDLLGPRIAAADYAVASVNRTDDRTLVTLRAEGTTNATAVFPANATDPSGYRSTLVVDGEGRIHRFEASGTYAVDGRDTSFRLVFDLVRIGDVTVERPEWVAEMSA</sequence>
<organism evidence="1 2">
    <name type="scientific">Halomarina halobia</name>
    <dbReference type="NCBI Taxonomy" id="3033386"/>
    <lineage>
        <taxon>Archaea</taxon>
        <taxon>Methanobacteriati</taxon>
        <taxon>Methanobacteriota</taxon>
        <taxon>Stenosarchaea group</taxon>
        <taxon>Halobacteria</taxon>
        <taxon>Halobacteriales</taxon>
        <taxon>Natronomonadaceae</taxon>
        <taxon>Halomarina</taxon>
    </lineage>
</organism>
<dbReference type="RefSeq" id="WP_276303025.1">
    <property type="nucleotide sequence ID" value="NZ_CP119992.1"/>
</dbReference>
<evidence type="ECO:0000313" key="1">
    <source>
        <dbReference type="EMBL" id="MFC7317733.1"/>
    </source>
</evidence>
<dbReference type="PROSITE" id="PS51257">
    <property type="entry name" value="PROKAR_LIPOPROTEIN"/>
    <property type="match status" value="1"/>
</dbReference>
<dbReference type="InterPro" id="IPR055959">
    <property type="entry name" value="DUF7537"/>
</dbReference>
<proteinExistence type="predicted"/>
<dbReference type="EMBL" id="JBHTBF010000002">
    <property type="protein sequence ID" value="MFC7317733.1"/>
    <property type="molecule type" value="Genomic_DNA"/>
</dbReference>
<evidence type="ECO:0008006" key="3">
    <source>
        <dbReference type="Google" id="ProtNLM"/>
    </source>
</evidence>
<name>A0ABD6AB02_9EURY</name>
<comment type="caution">
    <text evidence="1">The sequence shown here is derived from an EMBL/GenBank/DDBJ whole genome shotgun (WGS) entry which is preliminary data.</text>
</comment>
<dbReference type="AlphaFoldDB" id="A0ABD6AB02"/>
<protein>
    <recommendedName>
        <fullName evidence="3">Lipoprotein</fullName>
    </recommendedName>
</protein>
<evidence type="ECO:0000313" key="2">
    <source>
        <dbReference type="Proteomes" id="UP001596547"/>
    </source>
</evidence>
<accession>A0ABD6AB02</accession>
<reference evidence="1 2" key="1">
    <citation type="journal article" date="2019" name="Int. J. Syst. Evol. Microbiol.">
        <title>The Global Catalogue of Microorganisms (GCM) 10K type strain sequencing project: providing services to taxonomists for standard genome sequencing and annotation.</title>
        <authorList>
            <consortium name="The Broad Institute Genomics Platform"/>
            <consortium name="The Broad Institute Genome Sequencing Center for Infectious Disease"/>
            <person name="Wu L."/>
            <person name="Ma J."/>
        </authorList>
    </citation>
    <scope>NUCLEOTIDE SEQUENCE [LARGE SCALE GENOMIC DNA]</scope>
    <source>
        <strain evidence="1 2">PSR21</strain>
    </source>
</reference>
<gene>
    <name evidence="1" type="ORF">ACFQPE_13180</name>
</gene>
<dbReference type="Pfam" id="PF24381">
    <property type="entry name" value="DUF7537"/>
    <property type="match status" value="1"/>
</dbReference>
<keyword evidence="2" id="KW-1185">Reference proteome</keyword>